<name>A0A5N7B703_9EURO</name>
<proteinExistence type="predicted"/>
<reference evidence="4 5" key="1">
    <citation type="submission" date="2019-04" db="EMBL/GenBank/DDBJ databases">
        <title>Friends and foes A comparative genomics studyof 23 Aspergillus species from section Flavi.</title>
        <authorList>
            <consortium name="DOE Joint Genome Institute"/>
            <person name="Kjaerbolling I."/>
            <person name="Vesth T."/>
            <person name="Frisvad J.C."/>
            <person name="Nybo J.L."/>
            <person name="Theobald S."/>
            <person name="Kildgaard S."/>
            <person name="Isbrandt T."/>
            <person name="Kuo A."/>
            <person name="Sato A."/>
            <person name="Lyhne E.K."/>
            <person name="Kogle M.E."/>
            <person name="Wiebenga A."/>
            <person name="Kun R.S."/>
            <person name="Lubbers R.J."/>
            <person name="Makela M.R."/>
            <person name="Barry K."/>
            <person name="Chovatia M."/>
            <person name="Clum A."/>
            <person name="Daum C."/>
            <person name="Haridas S."/>
            <person name="He G."/>
            <person name="LaButti K."/>
            <person name="Lipzen A."/>
            <person name="Mondo S."/>
            <person name="Riley R."/>
            <person name="Salamov A."/>
            <person name="Simmons B.A."/>
            <person name="Magnuson J.K."/>
            <person name="Henrissat B."/>
            <person name="Mortensen U.H."/>
            <person name="Larsen T.O."/>
            <person name="Devries R.P."/>
            <person name="Grigoriev I.V."/>
            <person name="Machida M."/>
            <person name="Baker S.E."/>
            <person name="Andersen M.R."/>
        </authorList>
    </citation>
    <scope>NUCLEOTIDE SEQUENCE [LARGE SCALE GENOMIC DNA]</scope>
    <source>
        <strain evidence="4 5">IBT 29228</strain>
    </source>
</reference>
<keyword evidence="3" id="KW-0732">Signal</keyword>
<dbReference type="Proteomes" id="UP000326198">
    <property type="component" value="Unassembled WGS sequence"/>
</dbReference>
<dbReference type="InterPro" id="IPR022706">
    <property type="entry name" value="Antifungal_prot"/>
</dbReference>
<protein>
    <recommendedName>
        <fullName evidence="6">Antifungal protein</fullName>
    </recommendedName>
</protein>
<evidence type="ECO:0000256" key="1">
    <source>
        <dbReference type="ARBA" id="ARBA00022529"/>
    </source>
</evidence>
<dbReference type="GO" id="GO:0050832">
    <property type="term" value="P:defense response to fungus"/>
    <property type="evidence" value="ECO:0007669"/>
    <property type="project" value="UniProtKB-KW"/>
</dbReference>
<feature type="chain" id="PRO_5025021594" description="Antifungal protein" evidence="3">
    <location>
        <begin position="22"/>
        <end position="93"/>
    </location>
</feature>
<keyword evidence="1" id="KW-0929">Antimicrobial</keyword>
<evidence type="ECO:0000256" key="2">
    <source>
        <dbReference type="ARBA" id="ARBA00022577"/>
    </source>
</evidence>
<evidence type="ECO:0000313" key="5">
    <source>
        <dbReference type="Proteomes" id="UP000326198"/>
    </source>
</evidence>
<keyword evidence="5" id="KW-1185">Reference proteome</keyword>
<dbReference type="Pfam" id="PF11402">
    <property type="entry name" value="Antifungal_prot"/>
    <property type="match status" value="1"/>
</dbReference>
<dbReference type="Gene3D" id="2.40.50.60">
    <property type="entry name" value="Antifungal protein domain"/>
    <property type="match status" value="1"/>
</dbReference>
<dbReference type="InterPro" id="IPR023112">
    <property type="entry name" value="Antifungal-protein_dom_sf"/>
</dbReference>
<gene>
    <name evidence="4" type="ORF">BDV26DRAFT_264055</name>
</gene>
<keyword evidence="2" id="KW-0295">Fungicide</keyword>
<evidence type="ECO:0008006" key="6">
    <source>
        <dbReference type="Google" id="ProtNLM"/>
    </source>
</evidence>
<sequence length="93" mass="10137">MKAFTLTSFGLALSAALGALASPASPGSLASNDLDVRSKNDRYPGTCDPNTNQCHYKTHSGLKAICRCDFKRCTDAIEKKECYFDSYSRKCVC</sequence>
<feature type="signal peptide" evidence="3">
    <location>
        <begin position="1"/>
        <end position="21"/>
    </location>
</feature>
<accession>A0A5N7B703</accession>
<dbReference type="GO" id="GO:0031640">
    <property type="term" value="P:killing of cells of another organism"/>
    <property type="evidence" value="ECO:0007669"/>
    <property type="project" value="UniProtKB-KW"/>
</dbReference>
<organism evidence="4 5">
    <name type="scientific">Aspergillus bertholletiae</name>
    <dbReference type="NCBI Taxonomy" id="1226010"/>
    <lineage>
        <taxon>Eukaryota</taxon>
        <taxon>Fungi</taxon>
        <taxon>Dikarya</taxon>
        <taxon>Ascomycota</taxon>
        <taxon>Pezizomycotina</taxon>
        <taxon>Eurotiomycetes</taxon>
        <taxon>Eurotiomycetidae</taxon>
        <taxon>Eurotiales</taxon>
        <taxon>Aspergillaceae</taxon>
        <taxon>Aspergillus</taxon>
        <taxon>Aspergillus subgen. Circumdati</taxon>
    </lineage>
</organism>
<dbReference type="SUPFAM" id="SSF57598">
    <property type="entry name" value="Antifungal protein (AGAFP)"/>
    <property type="match status" value="1"/>
</dbReference>
<evidence type="ECO:0000256" key="3">
    <source>
        <dbReference type="SAM" id="SignalP"/>
    </source>
</evidence>
<dbReference type="EMBL" id="ML736227">
    <property type="protein sequence ID" value="KAE8377188.1"/>
    <property type="molecule type" value="Genomic_DNA"/>
</dbReference>
<evidence type="ECO:0000313" key="4">
    <source>
        <dbReference type="EMBL" id="KAE8377188.1"/>
    </source>
</evidence>
<dbReference type="AlphaFoldDB" id="A0A5N7B703"/>
<dbReference type="OrthoDB" id="4497314at2759"/>